<dbReference type="Proteomes" id="UP001337681">
    <property type="component" value="Unassembled WGS sequence"/>
</dbReference>
<gene>
    <name evidence="1" type="ORF">VRU49_08805</name>
</gene>
<keyword evidence="2" id="KW-1185">Reference proteome</keyword>
<organism evidence="1 2">
    <name type="scientific">Pedobacter flavus</name>
    <dbReference type="NCBI Taxonomy" id="3113906"/>
    <lineage>
        <taxon>Bacteria</taxon>
        <taxon>Pseudomonadati</taxon>
        <taxon>Bacteroidota</taxon>
        <taxon>Sphingobacteriia</taxon>
        <taxon>Sphingobacteriales</taxon>
        <taxon>Sphingobacteriaceae</taxon>
        <taxon>Pedobacter</taxon>
    </lineage>
</organism>
<proteinExistence type="predicted"/>
<sequence length="149" mass="17380">MKRLEFNIFIDADLDRVFDTMIGKNSFKIWTSVFDPSSDFEGSWEKNDKVYFTCFNNEGKKAGIIGRVEENSPSSFISVKYIGVLYDGQEVYEGPKTLGWTGVYENYRFAKENNLVKVTVEIDSNDEMEQFYRKNYPLALQKLKEICEK</sequence>
<dbReference type="RefSeq" id="WP_330146410.1">
    <property type="nucleotide sequence ID" value="NZ_JAZDQU010000002.1"/>
</dbReference>
<protein>
    <submittedName>
        <fullName evidence="1">SRPBCC domain-containing protein</fullName>
    </submittedName>
</protein>
<evidence type="ECO:0000313" key="2">
    <source>
        <dbReference type="Proteomes" id="UP001337681"/>
    </source>
</evidence>
<accession>A0ABU7H2S6</accession>
<dbReference type="InterPro" id="IPR023393">
    <property type="entry name" value="START-like_dom_sf"/>
</dbReference>
<evidence type="ECO:0000313" key="1">
    <source>
        <dbReference type="EMBL" id="MEE1885513.1"/>
    </source>
</evidence>
<reference evidence="1 2" key="1">
    <citation type="submission" date="2024-01" db="EMBL/GenBank/DDBJ databases">
        <title>Pedobacter sp. nov., isolated from oil-contaminated soil.</title>
        <authorList>
            <person name="Le N.T.T."/>
        </authorList>
    </citation>
    <scope>NUCLEOTIDE SEQUENCE [LARGE SCALE GENOMIC DNA]</scope>
    <source>
        <strain evidence="1 2">VNH31</strain>
    </source>
</reference>
<dbReference type="EMBL" id="JAZDQU010000002">
    <property type="protein sequence ID" value="MEE1885513.1"/>
    <property type="molecule type" value="Genomic_DNA"/>
</dbReference>
<comment type="caution">
    <text evidence="1">The sequence shown here is derived from an EMBL/GenBank/DDBJ whole genome shotgun (WGS) entry which is preliminary data.</text>
</comment>
<name>A0ABU7H2S6_9SPHI</name>
<dbReference type="Gene3D" id="3.30.530.20">
    <property type="match status" value="1"/>
</dbReference>
<dbReference type="SUPFAM" id="SSF55961">
    <property type="entry name" value="Bet v1-like"/>
    <property type="match status" value="1"/>
</dbReference>